<organism evidence="2 3">
    <name type="scientific">Haloarchaeobius iranensis</name>
    <dbReference type="NCBI Taxonomy" id="996166"/>
    <lineage>
        <taxon>Archaea</taxon>
        <taxon>Methanobacteriati</taxon>
        <taxon>Methanobacteriota</taxon>
        <taxon>Stenosarchaea group</taxon>
        <taxon>Halobacteria</taxon>
        <taxon>Halobacteriales</taxon>
        <taxon>Halorubellaceae</taxon>
        <taxon>Haloarchaeobius</taxon>
    </lineage>
</organism>
<keyword evidence="1" id="KW-0472">Membrane</keyword>
<dbReference type="STRING" id="996166.SAMN05192554_109126"/>
<gene>
    <name evidence="2" type="ORF">SAMN05192554_109126</name>
</gene>
<evidence type="ECO:0000313" key="3">
    <source>
        <dbReference type="Proteomes" id="UP000199370"/>
    </source>
</evidence>
<dbReference type="Proteomes" id="UP000199370">
    <property type="component" value="Unassembled WGS sequence"/>
</dbReference>
<feature type="transmembrane region" description="Helical" evidence="1">
    <location>
        <begin position="36"/>
        <end position="57"/>
    </location>
</feature>
<dbReference type="OrthoDB" id="307812at2157"/>
<protein>
    <submittedName>
        <fullName evidence="2">Uncharacterized protein</fullName>
    </submittedName>
</protein>
<keyword evidence="1" id="KW-0812">Transmembrane</keyword>
<keyword evidence="3" id="KW-1185">Reference proteome</keyword>
<dbReference type="AlphaFoldDB" id="A0A1G9X2Y9"/>
<dbReference type="Pfam" id="PF23933">
    <property type="entry name" value="DUF7269"/>
    <property type="match status" value="1"/>
</dbReference>
<dbReference type="InterPro" id="IPR055693">
    <property type="entry name" value="DUF7269"/>
</dbReference>
<proteinExistence type="predicted"/>
<accession>A0A1G9X2Y9</accession>
<sequence length="190" mass="19949">MSRLPTPRGLLLAVGLSLLAAGLLGTVAPGLVVGDGAALVVLVGGSVSAVALALVYARTDTRARVARVTRPERTGPRVPGRDAEDLLADVTAAGRVRGGDAREDVYERLTAVAVETLVARYDCTPAEARRRLEAGSWTDDPLAAALFIDGVDPGWTTRDRLRTLVTGEPPLRRRARHALSELAAIAGGER</sequence>
<name>A0A1G9X2Y9_9EURY</name>
<dbReference type="RefSeq" id="WP_089733396.1">
    <property type="nucleotide sequence ID" value="NZ_FNIA01000009.1"/>
</dbReference>
<keyword evidence="1" id="KW-1133">Transmembrane helix</keyword>
<reference evidence="2 3" key="1">
    <citation type="submission" date="2016-10" db="EMBL/GenBank/DDBJ databases">
        <authorList>
            <person name="de Groot N.N."/>
        </authorList>
    </citation>
    <scope>NUCLEOTIDE SEQUENCE [LARGE SCALE GENOMIC DNA]</scope>
    <source>
        <strain evidence="3">EB21,IBRC-M 10013,KCTC 4048</strain>
    </source>
</reference>
<dbReference type="EMBL" id="FNIA01000009">
    <property type="protein sequence ID" value="SDM91110.1"/>
    <property type="molecule type" value="Genomic_DNA"/>
</dbReference>
<evidence type="ECO:0000313" key="2">
    <source>
        <dbReference type="EMBL" id="SDM91110.1"/>
    </source>
</evidence>
<evidence type="ECO:0000256" key="1">
    <source>
        <dbReference type="SAM" id="Phobius"/>
    </source>
</evidence>